<dbReference type="PANTHER" id="PTHR33096">
    <property type="entry name" value="CXC2 DOMAIN-CONTAINING PROTEIN"/>
    <property type="match status" value="1"/>
</dbReference>
<dbReference type="EMBL" id="GL377312">
    <property type="protein sequence ID" value="EFI93007.1"/>
    <property type="molecule type" value="Genomic_DNA"/>
</dbReference>
<proteinExistence type="predicted"/>
<keyword evidence="4" id="KW-1185">Reference proteome</keyword>
<dbReference type="eggNOG" id="ENOG502SJ1F">
    <property type="taxonomic scope" value="Eukaryota"/>
</dbReference>
<feature type="compositionally biased region" description="Basic and acidic residues" evidence="1">
    <location>
        <begin position="964"/>
        <end position="973"/>
    </location>
</feature>
<sequence length="1279" mass="141720">MRAWLHRRAAYEDVLMRRFEPSKHKCQCGAATASYLCETCLGRKRQCRGCILREHASMPFHHIRKHDGRSSTATDLGALGQVIWLGHGGEPCPATLAHVRLPMDERWCDEGEEEEDGDLSDLLRDCDLRQGHRLIIGDVEGIWCRTVYWCTCPTAEDKDIQLLHTGLYPGTEDEPATAFTLTMLDDFLLSQCEGRMSAQGYVQKLRRMANPAFPYRVSDVYRPFLRAMRQYTNMITRAKAGVAHKIRRDQVHIARPPGDLAWRCPACPQPGYNLPPEDQRDADHPELYMPMFTHDGCFKLNNQRTRNPDADVRLSDGECMLVGSRQYQTHLKVTKEPANRKSCQNHRAVASSRSRDRNLAASGVGTYACARHGLFIPHTTVDYQKGEAQMNTDYSTSCLIEGLSAETHKILIAYDIMCEYIVNLKTRLTEGPYLTNRAIDIEAAVGKFHLGAHIRECFAKFSPNFIKGAGQLDGEILETLWATLEKLASNTRSMSPAHRQEVLDLLMNDMNWKKIIQLADVLKKKAMKASVECKHARAAYEELKDTLSDQQTARWLQEERESLEEGREGKSVYDIREEQVPGVAERALAVARRYEDDDVEEPIGLELLREAMRIESVQDNLLPLAKQQNRTASQERQLLLRRGKLHKRICKFETRIAKVLDAAPVEGEVDLGDEEVEEWLGDEGEAESEGEVDEREGEGEDEDEDPDAPDVGLPERERLTLPSTTGHITGELADLERDLRDGQRADALRGVRLGLAERARLYRTSVRRGRGSHKTTTRAFAALRKSGARIARHVRMYHRARDALIALGKDESQLPKIDSQDLRINKDWTEENRTGQRSHTLPWFWRVGNSAAAEDGTEAAGVHDLYRVSFLRAKCRLERWEEEERLVSHEMLWTRLAFEKQQGTWQAAGDAARPSTEGAGWAAYAYNQADMWGSLATECVTKFQDYAGTLPGWEPSSDLAGTGERTRGGRPEVEPPPNRVGCISYGGAGPAKKQRLTCSRRLRMTSTLLTPAPALDTAPAAQPVKPGSAAKMYVWDASASGFSQYGTQGLMVEGMYGANPIATALGEGASAIFDRANTLGRQSYGDGEFDLGVVVHSLAQVTAVLNASALNLGALCAAHTAMDGTRRTLSKVYRRATAREVFSKFDASDDEGVPGSRRTSRSTGSETVQKVDDEARAKRDASPATAARAEAALTNALAADSEAELDDAISEAGKAKAPQVTEGASNAAEAMEVDNVAPKKKEASRSSSRAAKKSGKPTTRSSAKETEEETPAIATLPAA</sequence>
<dbReference type="OMA" id="YRREANI"/>
<dbReference type="InterPro" id="IPR040521">
    <property type="entry name" value="KDZ"/>
</dbReference>
<evidence type="ECO:0000313" key="4">
    <source>
        <dbReference type="Proteomes" id="UP000007431"/>
    </source>
</evidence>
<name>D8QHY2_SCHCM</name>
<feature type="compositionally biased region" description="Basic and acidic residues" evidence="1">
    <location>
        <begin position="1169"/>
        <end position="1181"/>
    </location>
</feature>
<dbReference type="VEuPathDB" id="FungiDB:SCHCODRAFT_02515927"/>
<feature type="compositionally biased region" description="Acidic residues" evidence="1">
    <location>
        <begin position="668"/>
        <end position="708"/>
    </location>
</feature>
<feature type="compositionally biased region" description="Low complexity" evidence="1">
    <location>
        <begin position="1155"/>
        <end position="1165"/>
    </location>
</feature>
<evidence type="ECO:0000256" key="1">
    <source>
        <dbReference type="SAM" id="MobiDB-lite"/>
    </source>
</evidence>
<feature type="region of interest" description="Disordered" evidence="1">
    <location>
        <begin position="668"/>
        <end position="732"/>
    </location>
</feature>
<dbReference type="Pfam" id="PF18803">
    <property type="entry name" value="CxC2"/>
    <property type="match status" value="1"/>
</dbReference>
<dbReference type="AlphaFoldDB" id="D8QHY2"/>
<dbReference type="HOGENOM" id="CLU_003703_13_1_1"/>
<gene>
    <name evidence="3" type="ORF">SCHCODRAFT_113475</name>
</gene>
<reference evidence="3 4" key="1">
    <citation type="journal article" date="2010" name="Nat. Biotechnol.">
        <title>Genome sequence of the model mushroom Schizophyllum commune.</title>
        <authorList>
            <person name="Ohm R.A."/>
            <person name="de Jong J.F."/>
            <person name="Lugones L.G."/>
            <person name="Aerts A."/>
            <person name="Kothe E."/>
            <person name="Stajich J.E."/>
            <person name="de Vries R.P."/>
            <person name="Record E."/>
            <person name="Levasseur A."/>
            <person name="Baker S.E."/>
            <person name="Bartholomew K.A."/>
            <person name="Coutinho P.M."/>
            <person name="Erdmann S."/>
            <person name="Fowler T.J."/>
            <person name="Gathman A.C."/>
            <person name="Lombard V."/>
            <person name="Henrissat B."/>
            <person name="Knabe N."/>
            <person name="Kuees U."/>
            <person name="Lilly W.W."/>
            <person name="Lindquist E."/>
            <person name="Lucas S."/>
            <person name="Magnuson J.K."/>
            <person name="Piumi F."/>
            <person name="Raudaskoski M."/>
            <person name="Salamov A."/>
            <person name="Schmutz J."/>
            <person name="Schwarze F.W.M.R."/>
            <person name="vanKuyk P.A."/>
            <person name="Horton J.S."/>
            <person name="Grigoriev I.V."/>
            <person name="Woesten H.A.B."/>
        </authorList>
    </citation>
    <scope>NUCLEOTIDE SEQUENCE [LARGE SCALE GENOMIC DNA]</scope>
    <source>
        <strain evidence="4">H4-8 / FGSC 9210</strain>
    </source>
</reference>
<dbReference type="InParanoid" id="D8QHY2"/>
<feature type="region of interest" description="Disordered" evidence="1">
    <location>
        <begin position="1146"/>
        <end position="1187"/>
    </location>
</feature>
<feature type="region of interest" description="Disordered" evidence="1">
    <location>
        <begin position="954"/>
        <end position="978"/>
    </location>
</feature>
<dbReference type="Proteomes" id="UP000007431">
    <property type="component" value="Unassembled WGS sequence"/>
</dbReference>
<evidence type="ECO:0000313" key="3">
    <source>
        <dbReference type="EMBL" id="EFI93007.1"/>
    </source>
</evidence>
<dbReference type="PANTHER" id="PTHR33096:SF1">
    <property type="entry name" value="CXC1-LIKE CYSTEINE CLUSTER ASSOCIATED WITH KDZ TRANSPOSASES DOMAIN-CONTAINING PROTEIN"/>
    <property type="match status" value="1"/>
</dbReference>
<feature type="region of interest" description="Disordered" evidence="1">
    <location>
        <begin position="1209"/>
        <end position="1279"/>
    </location>
</feature>
<dbReference type="Pfam" id="PF18758">
    <property type="entry name" value="KDZ"/>
    <property type="match status" value="1"/>
</dbReference>
<dbReference type="InterPro" id="IPR041457">
    <property type="entry name" value="CxC2_KDZ-assoc"/>
</dbReference>
<organism evidence="4">
    <name type="scientific">Schizophyllum commune (strain H4-8 / FGSC 9210)</name>
    <name type="common">Split gill fungus</name>
    <dbReference type="NCBI Taxonomy" id="578458"/>
    <lineage>
        <taxon>Eukaryota</taxon>
        <taxon>Fungi</taxon>
        <taxon>Dikarya</taxon>
        <taxon>Basidiomycota</taxon>
        <taxon>Agaricomycotina</taxon>
        <taxon>Agaricomycetes</taxon>
        <taxon>Agaricomycetidae</taxon>
        <taxon>Agaricales</taxon>
        <taxon>Schizophyllaceae</taxon>
        <taxon>Schizophyllum</taxon>
    </lineage>
</organism>
<accession>D8QHY2</accession>
<evidence type="ECO:0000259" key="2">
    <source>
        <dbReference type="Pfam" id="PF18803"/>
    </source>
</evidence>
<feature type="non-terminal residue" evidence="3">
    <location>
        <position position="1279"/>
    </location>
</feature>
<feature type="domain" description="CxC2-like cysteine cluster KDZ transposase-associated" evidence="2">
    <location>
        <begin position="131"/>
        <end position="210"/>
    </location>
</feature>
<protein>
    <recommendedName>
        <fullName evidence="2">CxC2-like cysteine cluster KDZ transposase-associated domain-containing protein</fullName>
    </recommendedName>
</protein>